<keyword evidence="1" id="KW-1133">Transmembrane helix</keyword>
<organism evidence="2 3">
    <name type="scientific">Spirosoma arboris</name>
    <dbReference type="NCBI Taxonomy" id="2682092"/>
    <lineage>
        <taxon>Bacteria</taxon>
        <taxon>Pseudomonadati</taxon>
        <taxon>Bacteroidota</taxon>
        <taxon>Cytophagia</taxon>
        <taxon>Cytophagales</taxon>
        <taxon>Cytophagaceae</taxon>
        <taxon>Spirosoma</taxon>
    </lineage>
</organism>
<evidence type="ECO:0000313" key="3">
    <source>
        <dbReference type="Proteomes" id="UP000436006"/>
    </source>
</evidence>
<feature type="transmembrane region" description="Helical" evidence="1">
    <location>
        <begin position="97"/>
        <end position="117"/>
    </location>
</feature>
<feature type="transmembrane region" description="Helical" evidence="1">
    <location>
        <begin position="65"/>
        <end position="85"/>
    </location>
</feature>
<evidence type="ECO:0000256" key="1">
    <source>
        <dbReference type="SAM" id="Phobius"/>
    </source>
</evidence>
<evidence type="ECO:0000313" key="2">
    <source>
        <dbReference type="EMBL" id="MVM32280.1"/>
    </source>
</evidence>
<dbReference type="AlphaFoldDB" id="A0A7K1SEP2"/>
<reference evidence="2 3" key="1">
    <citation type="submission" date="2019-12" db="EMBL/GenBank/DDBJ databases">
        <title>Spirosoma sp. HMF4905 genome sequencing and assembly.</title>
        <authorList>
            <person name="Kang H."/>
            <person name="Cha I."/>
            <person name="Kim H."/>
            <person name="Joh K."/>
        </authorList>
    </citation>
    <scope>NUCLEOTIDE SEQUENCE [LARGE SCALE GENOMIC DNA]</scope>
    <source>
        <strain evidence="2 3">HMF4905</strain>
    </source>
</reference>
<keyword evidence="1" id="KW-0812">Transmembrane</keyword>
<name>A0A7K1SEP2_9BACT</name>
<proteinExistence type="predicted"/>
<gene>
    <name evidence="2" type="ORF">GO755_19695</name>
</gene>
<protein>
    <submittedName>
        <fullName evidence="2">Uncharacterized protein</fullName>
    </submittedName>
</protein>
<dbReference type="EMBL" id="WPIN01000007">
    <property type="protein sequence ID" value="MVM32280.1"/>
    <property type="molecule type" value="Genomic_DNA"/>
</dbReference>
<keyword evidence="3" id="KW-1185">Reference proteome</keyword>
<feature type="transmembrane region" description="Helical" evidence="1">
    <location>
        <begin position="33"/>
        <end position="53"/>
    </location>
</feature>
<keyword evidence="1" id="KW-0472">Membrane</keyword>
<sequence>MKYNLTNETYLPKTLSNFPGAPKMTILDMLGAALFYNIVPLIISLLTYYPIVYMSRRLFKRISTISILSSGFLLSITTPLTYLFFSDWHHNDYYLKVAEVLAWILAFIISISTYYLFNKRDVGKTFAIDSIL</sequence>
<dbReference type="Proteomes" id="UP000436006">
    <property type="component" value="Unassembled WGS sequence"/>
</dbReference>
<dbReference type="RefSeq" id="WP_157587012.1">
    <property type="nucleotide sequence ID" value="NZ_WPIN01000007.1"/>
</dbReference>
<accession>A0A7K1SEP2</accession>
<comment type="caution">
    <text evidence="2">The sequence shown here is derived from an EMBL/GenBank/DDBJ whole genome shotgun (WGS) entry which is preliminary data.</text>
</comment>